<keyword evidence="8 11" id="KW-0378">Hydrolase</keyword>
<dbReference type="GO" id="GO:0000105">
    <property type="term" value="P:L-histidine biosynthetic process"/>
    <property type="evidence" value="ECO:0007669"/>
    <property type="project" value="UniProtKB-UniRule"/>
</dbReference>
<dbReference type="PANTHER" id="PTHR42945">
    <property type="entry name" value="HISTIDINE BIOSYNTHESIS BIFUNCTIONAL PROTEIN"/>
    <property type="match status" value="1"/>
</dbReference>
<keyword evidence="13" id="KW-1185">Reference proteome</keyword>
<dbReference type="EMBL" id="CP014525">
    <property type="protein sequence ID" value="AMW35516.1"/>
    <property type="molecule type" value="Genomic_DNA"/>
</dbReference>
<dbReference type="GeneID" id="53316214"/>
<evidence type="ECO:0000256" key="1">
    <source>
        <dbReference type="ARBA" id="ARBA00001460"/>
    </source>
</evidence>
<evidence type="ECO:0000256" key="7">
    <source>
        <dbReference type="ARBA" id="ARBA00022741"/>
    </source>
</evidence>
<reference evidence="12 13" key="1">
    <citation type="submission" date="2016-02" db="EMBL/GenBank/DDBJ databases">
        <title>Complete Genome of H5569, the type strain of the newly described species Haematospirillium jordaniae.</title>
        <authorList>
            <person name="Nicholson A.C."/>
            <person name="Humrighouse B.W."/>
            <person name="Loparov V."/>
            <person name="McQuiston J.R."/>
        </authorList>
    </citation>
    <scope>NUCLEOTIDE SEQUENCE [LARGE SCALE GENOMIC DNA]</scope>
    <source>
        <strain evidence="12 13">H5569</strain>
    </source>
</reference>
<dbReference type="NCBIfam" id="TIGR03188">
    <property type="entry name" value="histidine_hisI"/>
    <property type="match status" value="1"/>
</dbReference>
<protein>
    <recommendedName>
        <fullName evidence="11">Phosphoribosyl-ATP pyrophosphatase</fullName>
        <shortName evidence="11">PRA-PH</shortName>
        <ecNumber evidence="11">3.6.1.31</ecNumber>
    </recommendedName>
</protein>
<dbReference type="GO" id="GO:0004636">
    <property type="term" value="F:phosphoribosyl-ATP diphosphatase activity"/>
    <property type="evidence" value="ECO:0007669"/>
    <property type="project" value="UniProtKB-UniRule"/>
</dbReference>
<keyword evidence="9 11" id="KW-0067">ATP-binding</keyword>
<organism evidence="12 13">
    <name type="scientific">Haematospirillum jordaniae</name>
    <dbReference type="NCBI Taxonomy" id="1549855"/>
    <lineage>
        <taxon>Bacteria</taxon>
        <taxon>Pseudomonadati</taxon>
        <taxon>Pseudomonadota</taxon>
        <taxon>Alphaproteobacteria</taxon>
        <taxon>Rhodospirillales</taxon>
        <taxon>Novispirillaceae</taxon>
        <taxon>Haematospirillum</taxon>
    </lineage>
</organism>
<dbReference type="CDD" id="cd11534">
    <property type="entry name" value="NTP-PPase_HisIE_like"/>
    <property type="match status" value="1"/>
</dbReference>
<name>A0A143DFU2_9PROT</name>
<comment type="subcellular location">
    <subcellularLocation>
        <location evidence="2 11">Cytoplasm</location>
    </subcellularLocation>
</comment>
<dbReference type="UniPathway" id="UPA00031">
    <property type="reaction ID" value="UER00007"/>
</dbReference>
<dbReference type="Proteomes" id="UP000076066">
    <property type="component" value="Chromosome"/>
</dbReference>
<dbReference type="STRING" id="1549855.AY555_03505"/>
<comment type="pathway">
    <text evidence="3 11">Amino-acid biosynthesis; L-histidine biosynthesis; L-histidine from 5-phospho-alpha-D-ribose 1-diphosphate: step 2/9.</text>
</comment>
<evidence type="ECO:0000313" key="12">
    <source>
        <dbReference type="EMBL" id="AMW35516.1"/>
    </source>
</evidence>
<evidence type="ECO:0000256" key="11">
    <source>
        <dbReference type="HAMAP-Rule" id="MF_01020"/>
    </source>
</evidence>
<keyword evidence="10 11" id="KW-0368">Histidine biosynthesis</keyword>
<comment type="catalytic activity">
    <reaction evidence="1 11">
        <text>1-(5-phospho-beta-D-ribosyl)-ATP + H2O = 1-(5-phospho-beta-D-ribosyl)-5'-AMP + diphosphate + H(+)</text>
        <dbReference type="Rhea" id="RHEA:22828"/>
        <dbReference type="ChEBI" id="CHEBI:15377"/>
        <dbReference type="ChEBI" id="CHEBI:15378"/>
        <dbReference type="ChEBI" id="CHEBI:33019"/>
        <dbReference type="ChEBI" id="CHEBI:59457"/>
        <dbReference type="ChEBI" id="CHEBI:73183"/>
        <dbReference type="EC" id="3.6.1.31"/>
    </reaction>
</comment>
<dbReference type="PANTHER" id="PTHR42945:SF9">
    <property type="entry name" value="HISTIDINE BIOSYNTHESIS BIFUNCTIONAL PROTEIN HISIE"/>
    <property type="match status" value="1"/>
</dbReference>
<dbReference type="AlphaFoldDB" id="A0A143DFU2"/>
<dbReference type="GO" id="GO:0005737">
    <property type="term" value="C:cytoplasm"/>
    <property type="evidence" value="ECO:0007669"/>
    <property type="project" value="UniProtKB-SubCell"/>
</dbReference>
<evidence type="ECO:0000256" key="6">
    <source>
        <dbReference type="ARBA" id="ARBA00022605"/>
    </source>
</evidence>
<evidence type="ECO:0000256" key="9">
    <source>
        <dbReference type="ARBA" id="ARBA00022840"/>
    </source>
</evidence>
<evidence type="ECO:0000256" key="3">
    <source>
        <dbReference type="ARBA" id="ARBA00005204"/>
    </source>
</evidence>
<dbReference type="InterPro" id="IPR021130">
    <property type="entry name" value="PRib-ATP_PPHydrolase-like"/>
</dbReference>
<evidence type="ECO:0000256" key="8">
    <source>
        <dbReference type="ARBA" id="ARBA00022801"/>
    </source>
</evidence>
<dbReference type="GO" id="GO:0005524">
    <property type="term" value="F:ATP binding"/>
    <property type="evidence" value="ECO:0007669"/>
    <property type="project" value="UniProtKB-KW"/>
</dbReference>
<comment type="similarity">
    <text evidence="4 11">Belongs to the PRA-PH family.</text>
</comment>
<dbReference type="OrthoDB" id="9814738at2"/>
<dbReference type="SUPFAM" id="SSF101386">
    <property type="entry name" value="all-alpha NTP pyrophosphatases"/>
    <property type="match status" value="1"/>
</dbReference>
<accession>A0A143DFU2</accession>
<dbReference type="HAMAP" id="MF_01020">
    <property type="entry name" value="HisE"/>
    <property type="match status" value="1"/>
</dbReference>
<sequence>MAEGSPDILENLFALINSRKDADPECSHTARLYAKGRKKIAQKVGEEAVEVAIASLVESREDVVGESADLLYHLLVLWSDCGIVPSDVWQAMQDRFGEDGIDGKKARPL</sequence>
<proteinExistence type="inferred from homology"/>
<keyword evidence="6 11" id="KW-0028">Amino-acid biosynthesis</keyword>
<evidence type="ECO:0000256" key="10">
    <source>
        <dbReference type="ARBA" id="ARBA00023102"/>
    </source>
</evidence>
<dbReference type="RefSeq" id="WP_066136466.1">
    <property type="nucleotide sequence ID" value="NZ_CP014525.1"/>
</dbReference>
<dbReference type="Gene3D" id="1.10.287.1080">
    <property type="entry name" value="MazG-like"/>
    <property type="match status" value="1"/>
</dbReference>
<evidence type="ECO:0000256" key="2">
    <source>
        <dbReference type="ARBA" id="ARBA00004496"/>
    </source>
</evidence>
<dbReference type="Pfam" id="PF01503">
    <property type="entry name" value="PRA-PH"/>
    <property type="match status" value="1"/>
</dbReference>
<dbReference type="InterPro" id="IPR008179">
    <property type="entry name" value="HisE"/>
</dbReference>
<keyword evidence="7 11" id="KW-0547">Nucleotide-binding</keyword>
<dbReference type="KEGG" id="hjo:AY555_03505"/>
<evidence type="ECO:0000256" key="4">
    <source>
        <dbReference type="ARBA" id="ARBA00009392"/>
    </source>
</evidence>
<evidence type="ECO:0000313" key="13">
    <source>
        <dbReference type="Proteomes" id="UP000076066"/>
    </source>
</evidence>
<evidence type="ECO:0000256" key="5">
    <source>
        <dbReference type="ARBA" id="ARBA00022490"/>
    </source>
</evidence>
<gene>
    <name evidence="11" type="primary">hisE</name>
    <name evidence="12" type="ORF">AY555_03505</name>
</gene>
<dbReference type="EC" id="3.6.1.31" evidence="11"/>
<dbReference type="NCBIfam" id="NF001613">
    <property type="entry name" value="PRK00400.1-5"/>
    <property type="match status" value="1"/>
</dbReference>
<keyword evidence="5 11" id="KW-0963">Cytoplasm</keyword>